<keyword evidence="2" id="KW-0002">3D-structure</keyword>
<evidence type="ECO:0000313" key="2">
    <source>
        <dbReference type="PDB" id="8WJD"/>
    </source>
</evidence>
<evidence type="ECO:0000259" key="1">
    <source>
        <dbReference type="Pfam" id="PF11195"/>
    </source>
</evidence>
<feature type="domain" description="Thoeris anti-defense 2-like" evidence="1">
    <location>
        <begin position="5"/>
        <end position="98"/>
    </location>
</feature>
<reference evidence="2" key="1">
    <citation type="journal article" date="2024" name="Nature">
        <title>Single phage proteins sequester signals from TIR and cGAS-like enzymes.</title>
        <authorList>
            <person name="Li D."/>
            <person name="Xiao Y."/>
            <person name="Fedorova I."/>
            <person name="Xiong W."/>
            <person name="Wang Y."/>
            <person name="Liu X."/>
            <person name="Huiting E."/>
            <person name="Ren J."/>
            <person name="Gao Z."/>
            <person name="Zhao X."/>
            <person name="Cao X."/>
            <person name="Zhang Y."/>
            <person name="Bondy-Denomy J."/>
            <person name="Feng Y."/>
        </authorList>
    </citation>
    <scope>X-RAY CRYSTALLOGRAPHY (1.71 ANGSTROMS)</scope>
</reference>
<dbReference type="Pfam" id="PF11195">
    <property type="entry name" value="Tad2-like"/>
    <property type="match status" value="1"/>
</dbReference>
<dbReference type="InterPro" id="IPR021361">
    <property type="entry name" value="Tad2-like_dom"/>
</dbReference>
<accession>A0ABF7PQ39</accession>
<sequence length="101" mass="11584">NRKLNFGQAVEALKKGKRVARQGWNGKGMFIFQRPGDELSKTFLPNVKSLPDAVKKFLMDQDRDIEFTPYFCMYSASGDIVNGWLASQTDMQAEDWFVLED</sequence>
<organism evidence="2">
    <name type="scientific">Sphingobacterium thalpophilum</name>
    <dbReference type="NCBI Taxonomy" id="259"/>
    <lineage>
        <taxon>Bacteria</taxon>
        <taxon>Pseudomonadati</taxon>
        <taxon>Bacteroidota</taxon>
        <taxon>Sphingobacteriia</taxon>
        <taxon>Sphingobacteriales</taxon>
        <taxon>Sphingobacteriaceae</taxon>
        <taxon>Sphingobacterium</taxon>
    </lineage>
</organism>
<name>A0ABF7PQ39_9SPHI</name>
<dbReference type="AlphaFoldDB" id="A0ABF7PQ39"/>
<protein>
    <submittedName>
        <fullName evidence="2">SptTad2</fullName>
    </submittedName>
</protein>
<proteinExistence type="evidence at protein level"/>
<dbReference type="PDB" id="8WJD">
    <property type="method" value="X-ray"/>
    <property type="resolution" value="1.71 A"/>
    <property type="chains" value="A=1-101"/>
</dbReference>